<comment type="caution">
    <text evidence="4">The sequence shown here is derived from an EMBL/GenBank/DDBJ whole genome shotgun (WGS) entry which is preliminary data.</text>
</comment>
<proteinExistence type="inferred from homology"/>
<accession>A0A8K1CEH3</accession>
<reference evidence="4" key="1">
    <citation type="submission" date="2019-03" db="EMBL/GenBank/DDBJ databases">
        <title>Long read genome sequence of the mycoparasitic Pythium oligandrum ATCC 38472 isolated from sugarbeet rhizosphere.</title>
        <authorList>
            <person name="Gaulin E."/>
        </authorList>
    </citation>
    <scope>NUCLEOTIDE SEQUENCE</scope>
    <source>
        <strain evidence="4">ATCC 38472_TT</strain>
    </source>
</reference>
<dbReference type="InterPro" id="IPR011009">
    <property type="entry name" value="Kinase-like_dom_sf"/>
</dbReference>
<dbReference type="Gene3D" id="3.90.1200.10">
    <property type="match status" value="1"/>
</dbReference>
<name>A0A8K1CEH3_PYTOL</name>
<dbReference type="OrthoDB" id="5772781at2759"/>
<dbReference type="PIRSF" id="PIRSF006221">
    <property type="entry name" value="Ketosamine-3-kinase"/>
    <property type="match status" value="1"/>
</dbReference>
<organism evidence="4 5">
    <name type="scientific">Pythium oligandrum</name>
    <name type="common">Mycoparasitic fungus</name>
    <dbReference type="NCBI Taxonomy" id="41045"/>
    <lineage>
        <taxon>Eukaryota</taxon>
        <taxon>Sar</taxon>
        <taxon>Stramenopiles</taxon>
        <taxon>Oomycota</taxon>
        <taxon>Peronosporomycetes</taxon>
        <taxon>Pythiales</taxon>
        <taxon>Pythiaceae</taxon>
        <taxon>Pythium</taxon>
    </lineage>
</organism>
<dbReference type="PANTHER" id="PTHR12149:SF8">
    <property type="entry name" value="PROTEIN-RIBULOSAMINE 3-KINASE"/>
    <property type="match status" value="1"/>
</dbReference>
<evidence type="ECO:0000256" key="2">
    <source>
        <dbReference type="ARBA" id="ARBA00048655"/>
    </source>
</evidence>
<dbReference type="InterPro" id="IPR016477">
    <property type="entry name" value="Fructo-/Ketosamine-3-kinase"/>
</dbReference>
<gene>
    <name evidence="4" type="ORF">Poli38472_012516</name>
</gene>
<evidence type="ECO:0000313" key="5">
    <source>
        <dbReference type="Proteomes" id="UP000794436"/>
    </source>
</evidence>
<dbReference type="EC" id="2.7.1.172" evidence="1"/>
<keyword evidence="3" id="KW-0418">Kinase</keyword>
<protein>
    <recommendedName>
        <fullName evidence="1">protein-ribulosamine 3-kinase</fullName>
        <ecNumber evidence="1">2.7.1.172</ecNumber>
    </recommendedName>
</protein>
<dbReference type="AlphaFoldDB" id="A0A8K1CEH3"/>
<keyword evidence="3" id="KW-0808">Transferase</keyword>
<dbReference type="GO" id="GO:0102193">
    <property type="term" value="F:protein-ribulosamine 3-kinase activity"/>
    <property type="evidence" value="ECO:0007669"/>
    <property type="project" value="UniProtKB-EC"/>
</dbReference>
<dbReference type="Gene3D" id="3.30.200.20">
    <property type="entry name" value="Phosphorylase Kinase, domain 1"/>
    <property type="match status" value="1"/>
</dbReference>
<evidence type="ECO:0000256" key="3">
    <source>
        <dbReference type="PIRNR" id="PIRNR006221"/>
    </source>
</evidence>
<evidence type="ECO:0000256" key="1">
    <source>
        <dbReference type="ARBA" id="ARBA00011961"/>
    </source>
</evidence>
<comment type="catalytic activity">
    <reaction evidence="2">
        <text>N(6)-D-ribulosyl-L-lysyl-[protein] + ATP = N(6)-(3-O-phospho-D-ribulosyl)-L-lysyl-[protein] + ADP + H(+)</text>
        <dbReference type="Rhea" id="RHEA:48432"/>
        <dbReference type="Rhea" id="RHEA-COMP:12103"/>
        <dbReference type="Rhea" id="RHEA-COMP:12104"/>
        <dbReference type="ChEBI" id="CHEBI:15378"/>
        <dbReference type="ChEBI" id="CHEBI:30616"/>
        <dbReference type="ChEBI" id="CHEBI:90418"/>
        <dbReference type="ChEBI" id="CHEBI:90420"/>
        <dbReference type="ChEBI" id="CHEBI:456216"/>
        <dbReference type="EC" id="2.7.1.172"/>
    </reaction>
    <physiologicalReaction direction="left-to-right" evidence="2">
        <dbReference type="Rhea" id="RHEA:48433"/>
    </physiologicalReaction>
</comment>
<evidence type="ECO:0000313" key="4">
    <source>
        <dbReference type="EMBL" id="TMW61325.1"/>
    </source>
</evidence>
<keyword evidence="5" id="KW-1185">Reference proteome</keyword>
<dbReference type="PANTHER" id="PTHR12149">
    <property type="entry name" value="FRUCTOSAMINE 3 KINASE-RELATED PROTEIN"/>
    <property type="match status" value="1"/>
</dbReference>
<dbReference type="SUPFAM" id="SSF56112">
    <property type="entry name" value="Protein kinase-like (PK-like)"/>
    <property type="match status" value="1"/>
</dbReference>
<comment type="similarity">
    <text evidence="3">Belongs to the fructosamine kinase family.</text>
</comment>
<dbReference type="Pfam" id="PF03881">
    <property type="entry name" value="Fructosamin_kin"/>
    <property type="match status" value="1"/>
</dbReference>
<dbReference type="EMBL" id="SPLM01000076">
    <property type="protein sequence ID" value="TMW61325.1"/>
    <property type="molecule type" value="Genomic_DNA"/>
</dbReference>
<dbReference type="GO" id="GO:0016301">
    <property type="term" value="F:kinase activity"/>
    <property type="evidence" value="ECO:0007669"/>
    <property type="project" value="UniProtKB-UniRule"/>
</dbReference>
<dbReference type="Proteomes" id="UP000794436">
    <property type="component" value="Unassembled WGS sequence"/>
</dbReference>
<sequence>MDFVPGIVAHVYGVAPRRVLREHGGSINECFIVDLESTGESSKVPERVFIKVNDDEAMFRAEAVGLEALRATQATRVPEVYRVGSAGNAAFLLMEYIPMTTSRESYDTLGVALARLHIHKAPSEKFGFSTDNFIGLTPQKNAWNSDWVAFYRQRLQSQVDMIRERGECSSEGFLQRVQTVIERLDVFFDEDETIGPSLLHGDLWQGNWGFTTQSGEAVLFDPAAYYGHHEADLAMMTLFGDVPEEFYDAYFAIVPKAKRYADRVPLYQLYHALNHFNLFGSAYQGMCDGLMKPLLRQISES</sequence>